<comment type="caution">
    <text evidence="1">The sequence shown here is derived from an EMBL/GenBank/DDBJ whole genome shotgun (WGS) entry which is preliminary data.</text>
</comment>
<proteinExistence type="predicted"/>
<accession>A0ACA9Y881</accession>
<dbReference type="EMBL" id="CALSDN010000005">
    <property type="protein sequence ID" value="CAH6721205.1"/>
    <property type="molecule type" value="Genomic_DNA"/>
</dbReference>
<name>A0ACA9Y881_9ASCO</name>
<gene>
    <name evidence="1" type="ORF">CLIB1444_05S05908</name>
</gene>
<keyword evidence="2" id="KW-1185">Reference proteome</keyword>
<evidence type="ECO:0000313" key="2">
    <source>
        <dbReference type="Proteomes" id="UP001152531"/>
    </source>
</evidence>
<reference evidence="1" key="1">
    <citation type="submission" date="2022-06" db="EMBL/GenBank/DDBJ databases">
        <authorList>
            <person name="Legras J.-L."/>
            <person name="Devillers H."/>
            <person name="Grondin C."/>
        </authorList>
    </citation>
    <scope>NUCLEOTIDE SEQUENCE</scope>
    <source>
        <strain evidence="1">CLIB 1444</strain>
    </source>
</reference>
<dbReference type="Proteomes" id="UP001152531">
    <property type="component" value="Unassembled WGS sequence"/>
</dbReference>
<evidence type="ECO:0000313" key="1">
    <source>
        <dbReference type="EMBL" id="CAH6721205.1"/>
    </source>
</evidence>
<organism evidence="1 2">
    <name type="scientific">[Candida] jaroonii</name>
    <dbReference type="NCBI Taxonomy" id="467808"/>
    <lineage>
        <taxon>Eukaryota</taxon>
        <taxon>Fungi</taxon>
        <taxon>Dikarya</taxon>
        <taxon>Ascomycota</taxon>
        <taxon>Saccharomycotina</taxon>
        <taxon>Pichiomycetes</taxon>
        <taxon>Debaryomycetaceae</taxon>
        <taxon>Yamadazyma</taxon>
    </lineage>
</organism>
<protein>
    <submittedName>
        <fullName evidence="1">Tyrosine-protein phosphatase 1</fullName>
    </submittedName>
</protein>
<sequence length="301" mass="35490">MFPRPFWMKIPNTTIEDAFNKVTRTEIDRIRAGDTWTHSVAAKPQNKLRNRYTDVFPWDKNRVKLPSKHNDYINASHIDLPDSRYIASQGPLRQTIHHFWSMCYNESQRRGEDDIIIVMITPLVENNRKKCEKYWPDESWDLSSLLKEDQIDLPSMNITNDRSTSFSKFTLTELSLTVGDDVKKVWHYYYHDWADTRTPSDGLSLIELSNQVHKLKSTKKVQVPIIHCSAGVGRTGTFIALDYFNIHDELLVDAENSDPIYELFQLLRNDRLLMIQTLEQYEFLYEFFSKVVLKDFPFEKK</sequence>